<feature type="chain" id="PRO_5026168881" description="Chitooligosaccharide deacetylase" evidence="7">
    <location>
        <begin position="21"/>
        <end position="309"/>
    </location>
</feature>
<keyword evidence="7" id="KW-0732">Signal</keyword>
<dbReference type="GO" id="GO:0016810">
    <property type="term" value="F:hydrolase activity, acting on carbon-nitrogen (but not peptide) bonds"/>
    <property type="evidence" value="ECO:0007669"/>
    <property type="project" value="InterPro"/>
</dbReference>
<dbReference type="PROSITE" id="PS51257">
    <property type="entry name" value="PROKAR_LIPOPROTEIN"/>
    <property type="match status" value="1"/>
</dbReference>
<dbReference type="Pfam" id="PF01522">
    <property type="entry name" value="Polysacc_deac_1"/>
    <property type="match status" value="1"/>
</dbReference>
<keyword evidence="5" id="KW-0378">Hydrolase</keyword>
<feature type="signal peptide" evidence="7">
    <location>
        <begin position="1"/>
        <end position="20"/>
    </location>
</feature>
<dbReference type="GO" id="GO:0005975">
    <property type="term" value="P:carbohydrate metabolic process"/>
    <property type="evidence" value="ECO:0007669"/>
    <property type="project" value="InterPro"/>
</dbReference>
<gene>
    <name evidence="9" type="ORF">G7077_04020</name>
</gene>
<dbReference type="CDD" id="cd10960">
    <property type="entry name" value="CE4_NodB_like_1"/>
    <property type="match status" value="1"/>
</dbReference>
<dbReference type="GO" id="GO:0016020">
    <property type="term" value="C:membrane"/>
    <property type="evidence" value="ECO:0007669"/>
    <property type="project" value="TreeGrafter"/>
</dbReference>
<dbReference type="AlphaFoldDB" id="A0A6G7YN72"/>
<proteinExistence type="inferred from homology"/>
<keyword evidence="4" id="KW-0479">Metal-binding</keyword>
<keyword evidence="10" id="KW-1185">Reference proteome</keyword>
<dbReference type="KEGG" id="spii:G7077_04020"/>
<dbReference type="InterPro" id="IPR011330">
    <property type="entry name" value="Glyco_hydro/deAcase_b/a-brl"/>
</dbReference>
<dbReference type="InterPro" id="IPR050248">
    <property type="entry name" value="Polysacc_deacetylase_ArnD"/>
</dbReference>
<dbReference type="PANTHER" id="PTHR10587:SF133">
    <property type="entry name" value="CHITIN DEACETYLASE 1-RELATED"/>
    <property type="match status" value="1"/>
</dbReference>
<protein>
    <recommendedName>
        <fullName evidence="3">Chitooligosaccharide deacetylase</fullName>
    </recommendedName>
    <alternativeName>
        <fullName evidence="6">Nodulation protein B</fullName>
    </alternativeName>
</protein>
<evidence type="ECO:0000256" key="2">
    <source>
        <dbReference type="ARBA" id="ARBA00010973"/>
    </source>
</evidence>
<accession>A0A6G7YN72</accession>
<sequence length="309" mass="32921">MVGRASLTLAAVLLAGCASVAPSASQPLQLAITIDDLPVHGGMPPGVTANQVNAQMVAALKAAKAPTFTFVNAVGVERQPETAQALAAWHAAGFPLGNHTWSHPHLSELTQAQFEAEVTKNEATLQRLGGGGDWRWFRYPFLDEGENAAKRAAGRQVLAKHGYKVAAVTMSFSDWAFTAPYARCAAAGDTAAMARMERLYLASVGENIASARANAHKLYGRDIPYVLLMHVSALSARMMPQVIRAYRDAGFRLVTLQQAQRDPVYRGYTDLTLPAPASESDQARAKGVSLSAAPDHQAELNAMCNGANP</sequence>
<evidence type="ECO:0000256" key="5">
    <source>
        <dbReference type="ARBA" id="ARBA00022801"/>
    </source>
</evidence>
<comment type="function">
    <text evidence="1">Is involved in generating a small heat-stable compound (Nod), an acylated oligomer of N-acetylglucosamine, that stimulates mitosis in various plant protoplasts.</text>
</comment>
<evidence type="ECO:0000256" key="6">
    <source>
        <dbReference type="ARBA" id="ARBA00032976"/>
    </source>
</evidence>
<feature type="domain" description="NodB homology" evidence="8">
    <location>
        <begin position="28"/>
        <end position="254"/>
    </location>
</feature>
<reference evidence="9 10" key="1">
    <citation type="submission" date="2020-03" db="EMBL/GenBank/DDBJ databases">
        <title>Sphingomonas sp. nov., isolated from fish.</title>
        <authorList>
            <person name="Hyun D.-W."/>
            <person name="Bae J.-W."/>
        </authorList>
    </citation>
    <scope>NUCLEOTIDE SEQUENCE [LARGE SCALE GENOMIC DNA]</scope>
    <source>
        <strain evidence="9 10">HDW15B</strain>
    </source>
</reference>
<organism evidence="9 10">
    <name type="scientific">Sphingomonas piscis</name>
    <dbReference type="NCBI Taxonomy" id="2714943"/>
    <lineage>
        <taxon>Bacteria</taxon>
        <taxon>Pseudomonadati</taxon>
        <taxon>Pseudomonadota</taxon>
        <taxon>Alphaproteobacteria</taxon>
        <taxon>Sphingomonadales</taxon>
        <taxon>Sphingomonadaceae</taxon>
        <taxon>Sphingomonas</taxon>
    </lineage>
</organism>
<dbReference type="PANTHER" id="PTHR10587">
    <property type="entry name" value="GLYCOSYL TRANSFERASE-RELATED"/>
    <property type="match status" value="1"/>
</dbReference>
<dbReference type="InterPro" id="IPR002509">
    <property type="entry name" value="NODB_dom"/>
</dbReference>
<dbReference type="PROSITE" id="PS51677">
    <property type="entry name" value="NODB"/>
    <property type="match status" value="1"/>
</dbReference>
<evidence type="ECO:0000256" key="4">
    <source>
        <dbReference type="ARBA" id="ARBA00022723"/>
    </source>
</evidence>
<dbReference type="Proteomes" id="UP000503222">
    <property type="component" value="Chromosome"/>
</dbReference>
<dbReference type="GO" id="GO:0046872">
    <property type="term" value="F:metal ion binding"/>
    <property type="evidence" value="ECO:0007669"/>
    <property type="project" value="UniProtKB-KW"/>
</dbReference>
<evidence type="ECO:0000256" key="7">
    <source>
        <dbReference type="SAM" id="SignalP"/>
    </source>
</evidence>
<evidence type="ECO:0000313" key="10">
    <source>
        <dbReference type="Proteomes" id="UP000503222"/>
    </source>
</evidence>
<evidence type="ECO:0000313" key="9">
    <source>
        <dbReference type="EMBL" id="QIK78195.1"/>
    </source>
</evidence>
<dbReference type="SUPFAM" id="SSF88713">
    <property type="entry name" value="Glycoside hydrolase/deacetylase"/>
    <property type="match status" value="1"/>
</dbReference>
<dbReference type="Gene3D" id="3.20.20.370">
    <property type="entry name" value="Glycoside hydrolase/deacetylase"/>
    <property type="match status" value="1"/>
</dbReference>
<evidence type="ECO:0000256" key="1">
    <source>
        <dbReference type="ARBA" id="ARBA00003236"/>
    </source>
</evidence>
<dbReference type="RefSeq" id="WP_166410588.1">
    <property type="nucleotide sequence ID" value="NZ_CP049869.1"/>
</dbReference>
<evidence type="ECO:0000256" key="3">
    <source>
        <dbReference type="ARBA" id="ARBA00020071"/>
    </source>
</evidence>
<evidence type="ECO:0000259" key="8">
    <source>
        <dbReference type="PROSITE" id="PS51677"/>
    </source>
</evidence>
<comment type="similarity">
    <text evidence="2">Belongs to the polysaccharide deacetylase family.</text>
</comment>
<name>A0A6G7YN72_9SPHN</name>
<dbReference type="EMBL" id="CP049869">
    <property type="protein sequence ID" value="QIK78195.1"/>
    <property type="molecule type" value="Genomic_DNA"/>
</dbReference>